<feature type="binding site" evidence="12">
    <location>
        <position position="211"/>
    </location>
    <ligand>
        <name>Mg(2+)</name>
        <dbReference type="ChEBI" id="CHEBI:18420"/>
        <label>1</label>
    </ligand>
</feature>
<keyword evidence="13" id="KW-0378">Hydrolase</keyword>
<dbReference type="EC" id="5.4.2.8" evidence="5"/>
<dbReference type="NCBIfam" id="TIGR01484">
    <property type="entry name" value="HAD-SF-IIB"/>
    <property type="match status" value="1"/>
</dbReference>
<dbReference type="InterPro" id="IPR006379">
    <property type="entry name" value="HAD-SF_hydro_IIB"/>
</dbReference>
<evidence type="ECO:0000256" key="1">
    <source>
        <dbReference type="ARBA" id="ARBA00004496"/>
    </source>
</evidence>
<comment type="pathway">
    <text evidence="2">Nucleotide-sugar biosynthesis; GDP-alpha-D-mannose biosynthesis; alpha-D-mannose 1-phosphate from D-fructose 6-phosphate: step 2/2.</text>
</comment>
<comment type="similarity">
    <text evidence="3">Belongs to the eukaryotic PMM family.</text>
</comment>
<proteinExistence type="inferred from homology"/>
<dbReference type="GO" id="GO:0005829">
    <property type="term" value="C:cytosol"/>
    <property type="evidence" value="ECO:0007669"/>
    <property type="project" value="TreeGrafter"/>
</dbReference>
<feature type="binding site" evidence="11">
    <location>
        <position position="178"/>
    </location>
    <ligand>
        <name>alpha-D-mannose 1-phosphate</name>
        <dbReference type="ChEBI" id="CHEBI:58409"/>
    </ligand>
</feature>
<dbReference type="GO" id="GO:0016791">
    <property type="term" value="F:phosphatase activity"/>
    <property type="evidence" value="ECO:0007669"/>
    <property type="project" value="UniProtKB-ARBA"/>
</dbReference>
<dbReference type="InterPro" id="IPR043169">
    <property type="entry name" value="PMM_cap"/>
</dbReference>
<feature type="binding site" evidence="12">
    <location>
        <position position="10"/>
    </location>
    <ligand>
        <name>Mg(2+)</name>
        <dbReference type="ChEBI" id="CHEBI:18420"/>
        <label>1</label>
    </ligand>
</feature>
<dbReference type="Gene3D" id="3.40.50.1000">
    <property type="entry name" value="HAD superfamily/HAD-like"/>
    <property type="match status" value="1"/>
</dbReference>
<evidence type="ECO:0000256" key="3">
    <source>
        <dbReference type="ARBA" id="ARBA00009736"/>
    </source>
</evidence>
<dbReference type="GO" id="GO:0006487">
    <property type="term" value="P:protein N-linked glycosylation"/>
    <property type="evidence" value="ECO:0007669"/>
    <property type="project" value="TreeGrafter"/>
</dbReference>
<feature type="binding site" evidence="11">
    <location>
        <position position="127"/>
    </location>
    <ligand>
        <name>alpha-D-mannose 1-phosphate</name>
        <dbReference type="ChEBI" id="CHEBI:58409"/>
    </ligand>
</feature>
<dbReference type="InterPro" id="IPR036412">
    <property type="entry name" value="HAD-like_sf"/>
</dbReference>
<evidence type="ECO:0000313" key="13">
    <source>
        <dbReference type="EMBL" id="PIS43311.1"/>
    </source>
</evidence>
<gene>
    <name evidence="13" type="ORF">COT23_01950</name>
</gene>
<comment type="subcellular location">
    <subcellularLocation>
        <location evidence="1">Cytoplasm</location>
    </subcellularLocation>
</comment>
<reference evidence="14" key="1">
    <citation type="submission" date="2017-09" db="EMBL/GenBank/DDBJ databases">
        <title>Depth-based differentiation of microbial function through sediment-hosted aquifers and enrichment of novel symbionts in the deep terrestrial subsurface.</title>
        <authorList>
            <person name="Probst A.J."/>
            <person name="Ladd B."/>
            <person name="Jarett J.K."/>
            <person name="Geller-Mcgrath D.E."/>
            <person name="Sieber C.M.K."/>
            <person name="Emerson J.B."/>
            <person name="Anantharaman K."/>
            <person name="Thomas B.C."/>
            <person name="Malmstrom R."/>
            <person name="Stieglmeier M."/>
            <person name="Klingl A."/>
            <person name="Woyke T."/>
            <person name="Ryan C.M."/>
            <person name="Banfield J.F."/>
        </authorList>
    </citation>
    <scope>NUCLEOTIDE SEQUENCE [LARGE SCALE GENOMIC DNA]</scope>
</reference>
<name>A0A2H0YXU3_9BACT</name>
<evidence type="ECO:0000256" key="11">
    <source>
        <dbReference type="PIRSR" id="PIRSR605002-2"/>
    </source>
</evidence>
<evidence type="ECO:0000256" key="10">
    <source>
        <dbReference type="PIRSR" id="PIRSR605002-1"/>
    </source>
</evidence>
<dbReference type="AlphaFoldDB" id="A0A2H0YXU3"/>
<dbReference type="EMBL" id="PEXT01000041">
    <property type="protein sequence ID" value="PIS43311.1"/>
    <property type="molecule type" value="Genomic_DNA"/>
</dbReference>
<evidence type="ECO:0000256" key="12">
    <source>
        <dbReference type="PIRSR" id="PIRSR605002-3"/>
    </source>
</evidence>
<evidence type="ECO:0000313" key="14">
    <source>
        <dbReference type="Proteomes" id="UP000228687"/>
    </source>
</evidence>
<feature type="active site" description="Nucleophile" evidence="10">
    <location>
        <position position="8"/>
    </location>
</feature>
<dbReference type="UniPathway" id="UPA00126">
    <property type="reaction ID" value="UER00424"/>
</dbReference>
<accession>A0A2H0YXU3</accession>
<evidence type="ECO:0000256" key="6">
    <source>
        <dbReference type="ARBA" id="ARBA00022490"/>
    </source>
</evidence>
<keyword evidence="7 12" id="KW-0479">Metal-binding</keyword>
<dbReference type="Gene3D" id="3.30.1240.20">
    <property type="match status" value="1"/>
</dbReference>
<dbReference type="Pfam" id="PF03332">
    <property type="entry name" value="PMM"/>
    <property type="match status" value="1"/>
</dbReference>
<dbReference type="GO" id="GO:0009298">
    <property type="term" value="P:GDP-mannose biosynthetic process"/>
    <property type="evidence" value="ECO:0007669"/>
    <property type="project" value="UniProtKB-UniPathway"/>
</dbReference>
<protein>
    <recommendedName>
        <fullName evidence="5">phosphomannomutase</fullName>
        <ecNumber evidence="5">5.4.2.8</ecNumber>
    </recommendedName>
</protein>
<dbReference type="PANTHER" id="PTHR10466">
    <property type="entry name" value="PHOSPHOMANNOMUTASE"/>
    <property type="match status" value="1"/>
</dbReference>
<organism evidence="13 14">
    <name type="scientific">Candidatus Kaiserbacteria bacterium CG08_land_8_20_14_0_20_50_21</name>
    <dbReference type="NCBI Taxonomy" id="1974604"/>
    <lineage>
        <taxon>Bacteria</taxon>
        <taxon>Candidatus Kaiseribacteriota</taxon>
    </lineage>
</organism>
<evidence type="ECO:0000256" key="7">
    <source>
        <dbReference type="ARBA" id="ARBA00022723"/>
    </source>
</evidence>
<comment type="subunit">
    <text evidence="4">Homodimer.</text>
</comment>
<feature type="binding site" evidence="12">
    <location>
        <position position="8"/>
    </location>
    <ligand>
        <name>Mg(2+)</name>
        <dbReference type="ChEBI" id="CHEBI:18420"/>
        <label>1</label>
    </ligand>
</feature>
<evidence type="ECO:0000256" key="9">
    <source>
        <dbReference type="ARBA" id="ARBA00023235"/>
    </source>
</evidence>
<sequence>MAPLIIFDLDGTLAESKQSLTSEMADLLSRLIDQTCVAVISGGALSQFLKQVVTQLQNGVNLSNLYLLPTSGAAFYEFQNSDWKKIYEERFSEKEAHTIETAIRAAAEETDLIDFSKPAWGERIEYRGGQVTLSALGQQAPPSLKKEWDPDHTKRKMLQAEIAERLPEFSVGIGGATSIDVTKRGVDKAYGVRKLCERLHISEPDALYVGDELESGGNDEAIYKTSVQTRSVKDPLETAQLIELLLARIAQKAIF</sequence>
<feature type="binding site" evidence="11">
    <location>
        <position position="180"/>
    </location>
    <ligand>
        <name>alpha-D-mannose 1-phosphate</name>
        <dbReference type="ChEBI" id="CHEBI:58409"/>
    </ligand>
</feature>
<keyword evidence="6" id="KW-0963">Cytoplasm</keyword>
<evidence type="ECO:0000256" key="8">
    <source>
        <dbReference type="ARBA" id="ARBA00022842"/>
    </source>
</evidence>
<comment type="caution">
    <text evidence="13">The sequence shown here is derived from an EMBL/GenBank/DDBJ whole genome shotgun (WGS) entry which is preliminary data.</text>
</comment>
<dbReference type="GO" id="GO:0046872">
    <property type="term" value="F:metal ion binding"/>
    <property type="evidence" value="ECO:0007669"/>
    <property type="project" value="UniProtKB-KW"/>
</dbReference>
<keyword evidence="8 12" id="KW-0460">Magnesium</keyword>
<evidence type="ECO:0000256" key="2">
    <source>
        <dbReference type="ARBA" id="ARBA00004699"/>
    </source>
</evidence>
<feature type="binding site" evidence="12">
    <location>
        <position position="223"/>
    </location>
    <ligand>
        <name>Mg(2+)</name>
        <dbReference type="ChEBI" id="CHEBI:18420"/>
        <label>1</label>
    </ligand>
</feature>
<keyword evidence="9" id="KW-0413">Isomerase</keyword>
<comment type="cofactor">
    <cofactor evidence="12">
        <name>Mg(2+)</name>
        <dbReference type="ChEBI" id="CHEBI:18420"/>
    </cofactor>
</comment>
<dbReference type="InterPro" id="IPR005002">
    <property type="entry name" value="PMM"/>
</dbReference>
<dbReference type="Proteomes" id="UP000228687">
    <property type="component" value="Unassembled WGS sequence"/>
</dbReference>
<dbReference type="SUPFAM" id="SSF56784">
    <property type="entry name" value="HAD-like"/>
    <property type="match status" value="1"/>
</dbReference>
<dbReference type="InterPro" id="IPR023214">
    <property type="entry name" value="HAD_sf"/>
</dbReference>
<evidence type="ECO:0000256" key="4">
    <source>
        <dbReference type="ARBA" id="ARBA00011738"/>
    </source>
</evidence>
<feature type="active site" description="Proton donor/acceptor" evidence="10">
    <location>
        <position position="10"/>
    </location>
</feature>
<evidence type="ECO:0000256" key="5">
    <source>
        <dbReference type="ARBA" id="ARBA00012730"/>
    </source>
</evidence>
<dbReference type="GO" id="GO:0006013">
    <property type="term" value="P:mannose metabolic process"/>
    <property type="evidence" value="ECO:0007669"/>
    <property type="project" value="TreeGrafter"/>
</dbReference>
<dbReference type="GO" id="GO:0004615">
    <property type="term" value="F:phosphomannomutase activity"/>
    <property type="evidence" value="ECO:0007669"/>
    <property type="project" value="UniProtKB-EC"/>
</dbReference>
<dbReference type="PANTHER" id="PTHR10466:SF0">
    <property type="entry name" value="PHOSPHOMANNOMUTASE"/>
    <property type="match status" value="1"/>
</dbReference>